<keyword evidence="5" id="KW-1185">Reference proteome</keyword>
<feature type="region of interest" description="Disordered" evidence="1">
    <location>
        <begin position="100"/>
        <end position="141"/>
    </location>
</feature>
<feature type="region of interest" description="Disordered" evidence="1">
    <location>
        <begin position="41"/>
        <end position="60"/>
    </location>
</feature>
<dbReference type="GeneID" id="87806849"/>
<evidence type="ECO:0008006" key="6">
    <source>
        <dbReference type="Google" id="ProtNLM"/>
    </source>
</evidence>
<dbReference type="RefSeq" id="XP_062626128.1">
    <property type="nucleotide sequence ID" value="XM_062770144.1"/>
</dbReference>
<name>A0AAF1BGQ8_9TREE</name>
<dbReference type="Proteomes" id="UP000827549">
    <property type="component" value="Chromosome 3"/>
</dbReference>
<keyword evidence="2" id="KW-0812">Transmembrane</keyword>
<evidence type="ECO:0000313" key="5">
    <source>
        <dbReference type="Proteomes" id="UP000827549"/>
    </source>
</evidence>
<evidence type="ECO:0000256" key="3">
    <source>
        <dbReference type="SAM" id="SignalP"/>
    </source>
</evidence>
<feature type="transmembrane region" description="Helical" evidence="2">
    <location>
        <begin position="151"/>
        <end position="173"/>
    </location>
</feature>
<keyword evidence="3" id="KW-0732">Signal</keyword>
<evidence type="ECO:0000313" key="4">
    <source>
        <dbReference type="EMBL" id="WOO80096.1"/>
    </source>
</evidence>
<gene>
    <name evidence="4" type="ORF">LOC62_03G003607</name>
</gene>
<reference evidence="4" key="1">
    <citation type="submission" date="2023-10" db="EMBL/GenBank/DDBJ databases">
        <authorList>
            <person name="Noh H."/>
        </authorList>
    </citation>
    <scope>NUCLEOTIDE SEQUENCE</scope>
    <source>
        <strain evidence="4">DUCC4014</strain>
    </source>
</reference>
<sequence>MYIPFVLVLAVVVAAKPLDLAHGNAARRHHNSLALRQDSTTWTDTTSRTRWSDNTSSTTWTDGTATVATTTATATTTSTVYTTPVTTSVPATTALILATTASSQSQTSNPASATSSASTSTSAQSNTTRPTPAPAGATAPAHPTAGLSAGAIAGTVVSLVVVLAALLAATLYYRRRRPLASGTEKATLTCPSFDTTDADAADPFRAGTPSPLAGRAISPPLPLQPRVHASSFSSIGIGTPPPPLGSWRPRGHSSFGANNALSPPAAAATTPSRSRTLGPVLQRA</sequence>
<accession>A0AAF1BGQ8</accession>
<feature type="chain" id="PRO_5042032546" description="Mid2 domain-containing protein" evidence="3">
    <location>
        <begin position="16"/>
        <end position="284"/>
    </location>
</feature>
<feature type="region of interest" description="Disordered" evidence="1">
    <location>
        <begin position="239"/>
        <end position="284"/>
    </location>
</feature>
<organism evidence="4 5">
    <name type="scientific">Vanrija pseudolonga</name>
    <dbReference type="NCBI Taxonomy" id="143232"/>
    <lineage>
        <taxon>Eukaryota</taxon>
        <taxon>Fungi</taxon>
        <taxon>Dikarya</taxon>
        <taxon>Basidiomycota</taxon>
        <taxon>Agaricomycotina</taxon>
        <taxon>Tremellomycetes</taxon>
        <taxon>Trichosporonales</taxon>
        <taxon>Trichosporonaceae</taxon>
        <taxon>Vanrija</taxon>
    </lineage>
</organism>
<proteinExistence type="predicted"/>
<feature type="signal peptide" evidence="3">
    <location>
        <begin position="1"/>
        <end position="15"/>
    </location>
</feature>
<dbReference type="EMBL" id="CP086716">
    <property type="protein sequence ID" value="WOO80096.1"/>
    <property type="molecule type" value="Genomic_DNA"/>
</dbReference>
<protein>
    <recommendedName>
        <fullName evidence="6">Mid2 domain-containing protein</fullName>
    </recommendedName>
</protein>
<evidence type="ECO:0000256" key="2">
    <source>
        <dbReference type="SAM" id="Phobius"/>
    </source>
</evidence>
<keyword evidence="2" id="KW-1133">Transmembrane helix</keyword>
<feature type="compositionally biased region" description="Low complexity" evidence="1">
    <location>
        <begin position="257"/>
        <end position="277"/>
    </location>
</feature>
<dbReference type="AlphaFoldDB" id="A0AAF1BGQ8"/>
<evidence type="ECO:0000256" key="1">
    <source>
        <dbReference type="SAM" id="MobiDB-lite"/>
    </source>
</evidence>
<keyword evidence="2" id="KW-0472">Membrane</keyword>